<dbReference type="GO" id="GO:0005768">
    <property type="term" value="C:endosome"/>
    <property type="evidence" value="ECO:0007669"/>
    <property type="project" value="TreeGrafter"/>
</dbReference>
<evidence type="ECO:0000313" key="9">
    <source>
        <dbReference type="Proteomes" id="UP001153555"/>
    </source>
</evidence>
<comment type="subcellular location">
    <subcellularLocation>
        <location evidence="6">Endomembrane system</location>
        <topology evidence="6">Single-pass membrane protein</topology>
    </subcellularLocation>
    <subcellularLocation>
        <location evidence="1 7">Membrane</location>
        <topology evidence="1 7">Single-pass type II membrane protein</topology>
    </subcellularLocation>
</comment>
<name>A0A9N7P092_STRHE</name>
<dbReference type="Pfam" id="PF03141">
    <property type="entry name" value="Methyltransf_29"/>
    <property type="match status" value="2"/>
</dbReference>
<evidence type="ECO:0000256" key="2">
    <source>
        <dbReference type="ARBA" id="ARBA00008361"/>
    </source>
</evidence>
<dbReference type="EC" id="2.1.1.-" evidence="7"/>
<protein>
    <recommendedName>
        <fullName evidence="7">Methyltransferase</fullName>
        <ecNumber evidence="7">2.1.1.-</ecNumber>
    </recommendedName>
</protein>
<dbReference type="InterPro" id="IPR029063">
    <property type="entry name" value="SAM-dependent_MTases_sf"/>
</dbReference>
<evidence type="ECO:0000256" key="1">
    <source>
        <dbReference type="ARBA" id="ARBA00004606"/>
    </source>
</evidence>
<evidence type="ECO:0000256" key="6">
    <source>
        <dbReference type="ARBA" id="ARBA00037847"/>
    </source>
</evidence>
<comment type="similarity">
    <text evidence="2 7">Belongs to the methyltransferase superfamily.</text>
</comment>
<organism evidence="8 9">
    <name type="scientific">Striga hermonthica</name>
    <name type="common">Purple witchweed</name>
    <name type="synonym">Buchnera hermonthica</name>
    <dbReference type="NCBI Taxonomy" id="68872"/>
    <lineage>
        <taxon>Eukaryota</taxon>
        <taxon>Viridiplantae</taxon>
        <taxon>Streptophyta</taxon>
        <taxon>Embryophyta</taxon>
        <taxon>Tracheophyta</taxon>
        <taxon>Spermatophyta</taxon>
        <taxon>Magnoliopsida</taxon>
        <taxon>eudicotyledons</taxon>
        <taxon>Gunneridae</taxon>
        <taxon>Pentapetalae</taxon>
        <taxon>asterids</taxon>
        <taxon>lamiids</taxon>
        <taxon>Lamiales</taxon>
        <taxon>Orobanchaceae</taxon>
        <taxon>Buchnereae</taxon>
        <taxon>Striga</taxon>
    </lineage>
</organism>
<dbReference type="InterPro" id="IPR004159">
    <property type="entry name" value="Put_SAM_MeTrfase"/>
</dbReference>
<dbReference type="EMBL" id="CACSLK010034598">
    <property type="protein sequence ID" value="CAA0841897.1"/>
    <property type="molecule type" value="Genomic_DNA"/>
</dbReference>
<reference evidence="8" key="1">
    <citation type="submission" date="2019-12" db="EMBL/GenBank/DDBJ databases">
        <authorList>
            <person name="Scholes J."/>
        </authorList>
    </citation>
    <scope>NUCLEOTIDE SEQUENCE</scope>
</reference>
<evidence type="ECO:0000256" key="5">
    <source>
        <dbReference type="ARBA" id="ARBA00023180"/>
    </source>
</evidence>
<dbReference type="GO" id="GO:0005802">
    <property type="term" value="C:trans-Golgi network"/>
    <property type="evidence" value="ECO:0007669"/>
    <property type="project" value="TreeGrafter"/>
</dbReference>
<keyword evidence="4 7" id="KW-0812">Transmembrane</keyword>
<dbReference type="GO" id="GO:0016020">
    <property type="term" value="C:membrane"/>
    <property type="evidence" value="ECO:0007669"/>
    <property type="project" value="UniProtKB-SubCell"/>
</dbReference>
<evidence type="ECO:0000256" key="4">
    <source>
        <dbReference type="ARBA" id="ARBA00022968"/>
    </source>
</evidence>
<dbReference type="AlphaFoldDB" id="A0A9N7P092"/>
<keyword evidence="7" id="KW-0808">Transferase</keyword>
<keyword evidence="4 7" id="KW-0735">Signal-anchor</keyword>
<keyword evidence="9" id="KW-1185">Reference proteome</keyword>
<dbReference type="PANTHER" id="PTHR10108">
    <property type="entry name" value="SAM-DEPENDENT METHYLTRANSFERASE"/>
    <property type="match status" value="1"/>
</dbReference>
<dbReference type="Proteomes" id="UP001153555">
    <property type="component" value="Unassembled WGS sequence"/>
</dbReference>
<sequence length="267" mass="30483">MFCSNVPFKSLTDEKAGQNWVQFQGNVFKFPGGGTMFPQGADAYINELARVIPIADGSVRTALDTGCGVASLGAYMLKRNVLAMSFATRDNHEAQVQFALARAGMYLMEVDRVLRPGGYWVLSGPPVNWKTYFPTWKRIKEDLKAEQSRIEDLVESLCWEKKYEKGDVAIWRKEINAKSCKRKSANYCQSSYTDGELKKFPARLFDVPPRILNGDVLGVTSESYEEDNKLWKKHISSYKRSVRLLGSNRFEKYHGHECRARRFLQLP</sequence>
<comment type="caution">
    <text evidence="8">The sequence shown here is derived from an EMBL/GenBank/DDBJ whole genome shotgun (WGS) entry which is preliminary data.</text>
</comment>
<dbReference type="GO" id="GO:0008168">
    <property type="term" value="F:methyltransferase activity"/>
    <property type="evidence" value="ECO:0007669"/>
    <property type="project" value="UniProtKB-UniRule"/>
</dbReference>
<evidence type="ECO:0000313" key="8">
    <source>
        <dbReference type="EMBL" id="CAA0841897.1"/>
    </source>
</evidence>
<proteinExistence type="inferred from homology"/>
<keyword evidence="3 7" id="KW-0489">Methyltransferase</keyword>
<accession>A0A9N7P092</accession>
<evidence type="ECO:0000256" key="7">
    <source>
        <dbReference type="RuleBase" id="RU366043"/>
    </source>
</evidence>
<dbReference type="GO" id="GO:0032259">
    <property type="term" value="P:methylation"/>
    <property type="evidence" value="ECO:0007669"/>
    <property type="project" value="UniProtKB-KW"/>
</dbReference>
<evidence type="ECO:0000256" key="3">
    <source>
        <dbReference type="ARBA" id="ARBA00022603"/>
    </source>
</evidence>
<keyword evidence="5 7" id="KW-0325">Glycoprotein</keyword>
<dbReference type="SUPFAM" id="SSF53335">
    <property type="entry name" value="S-adenosyl-L-methionine-dependent methyltransferases"/>
    <property type="match status" value="1"/>
</dbReference>
<gene>
    <name evidence="8" type="ORF">SHERM_07772</name>
</gene>
<dbReference type="PANTHER" id="PTHR10108:SF1104">
    <property type="entry name" value="METHYLTRANSFERASE PMT14-RELATED"/>
    <property type="match status" value="1"/>
</dbReference>
<dbReference type="OrthoDB" id="2013972at2759"/>